<reference evidence="3 4" key="1">
    <citation type="submission" date="2017-08" db="EMBL/GenBank/DDBJ databases">
        <title>Virgibacillus indicus sp. nov. and Virgibacillus profoundi sp. nov, two moderately halophilic bacteria isolated from marine sediment by using the Microfluidic Streak Plate.</title>
        <authorList>
            <person name="Xu B."/>
            <person name="Hu B."/>
            <person name="Wang J."/>
            <person name="Zhu Y."/>
            <person name="Huang L."/>
            <person name="Du W."/>
            <person name="Huang Y."/>
        </authorList>
    </citation>
    <scope>NUCLEOTIDE SEQUENCE [LARGE SCALE GENOMIC DNA]</scope>
    <source>
        <strain evidence="3 4">IO3-P2-C2</strain>
    </source>
</reference>
<keyword evidence="4" id="KW-1185">Reference proteome</keyword>
<gene>
    <name evidence="2" type="primary">cutC</name>
    <name evidence="3" type="ORF">CIL03_17955</name>
</gene>
<evidence type="ECO:0000256" key="1">
    <source>
        <dbReference type="ARBA" id="ARBA00007768"/>
    </source>
</evidence>
<comment type="caution">
    <text evidence="3">The sequence shown here is derived from an EMBL/GenBank/DDBJ whole genome shotgun (WGS) entry which is preliminary data.</text>
</comment>
<name>A0A265N5P4_9BACI</name>
<dbReference type="Pfam" id="PF03932">
    <property type="entry name" value="CutC"/>
    <property type="match status" value="1"/>
</dbReference>
<dbReference type="RefSeq" id="WP_094887261.1">
    <property type="nucleotide sequence ID" value="NZ_NPMS01000013.1"/>
</dbReference>
<dbReference type="Gene3D" id="3.20.20.380">
    <property type="entry name" value="Copper homeostasis (CutC) domain"/>
    <property type="match status" value="1"/>
</dbReference>
<dbReference type="PANTHER" id="PTHR12598:SF0">
    <property type="entry name" value="COPPER HOMEOSTASIS PROTEIN CUTC HOMOLOG"/>
    <property type="match status" value="1"/>
</dbReference>
<dbReference type="InterPro" id="IPR036822">
    <property type="entry name" value="CutC-like_dom_sf"/>
</dbReference>
<comment type="similarity">
    <text evidence="1 2">Belongs to the CutC family.</text>
</comment>
<dbReference type="PANTHER" id="PTHR12598">
    <property type="entry name" value="COPPER HOMEOSTASIS PROTEIN CUTC"/>
    <property type="match status" value="1"/>
</dbReference>
<dbReference type="InterPro" id="IPR005627">
    <property type="entry name" value="CutC-like"/>
</dbReference>
<dbReference type="Proteomes" id="UP000216498">
    <property type="component" value="Unassembled WGS sequence"/>
</dbReference>
<evidence type="ECO:0000313" key="4">
    <source>
        <dbReference type="Proteomes" id="UP000216498"/>
    </source>
</evidence>
<dbReference type="OrthoDB" id="9815677at2"/>
<comment type="subcellular location">
    <subcellularLocation>
        <location evidence="2">Cytoplasm</location>
    </subcellularLocation>
</comment>
<dbReference type="GO" id="GO:0005737">
    <property type="term" value="C:cytoplasm"/>
    <property type="evidence" value="ECO:0007669"/>
    <property type="project" value="UniProtKB-SubCell"/>
</dbReference>
<keyword evidence="2" id="KW-0963">Cytoplasm</keyword>
<evidence type="ECO:0000313" key="3">
    <source>
        <dbReference type="EMBL" id="OZU87177.1"/>
    </source>
</evidence>
<dbReference type="GO" id="GO:0005507">
    <property type="term" value="F:copper ion binding"/>
    <property type="evidence" value="ECO:0007669"/>
    <property type="project" value="TreeGrafter"/>
</dbReference>
<comment type="caution">
    <text evidence="2">Once thought to be involved in copper homeostasis, experiments in E.coli have shown this is not the case.</text>
</comment>
<proteinExistence type="inferred from homology"/>
<sequence length="229" mass="25800">MIECIVENEKDAIAAEKLGASRLELVSAIQLGGLTPSFGTIKRTVEAVQIPVQIMVRPHNYGFIYNTHDKEAMKEDIALLYDMGHYRIVIGVLDQNKKIETNFLDDIFKEFPDLDVTFHRAFDEVEDQIEAYRTLVSYRNNIKRVLTSGGANSCMAGIESLRKLVQLQRKLNGPGILPGSGVKLENIKELHEAVQADEYHFGSGVRKYQSYEEGFDKEVVGVIKHLLSD</sequence>
<dbReference type="HAMAP" id="MF_00795">
    <property type="entry name" value="CutC"/>
    <property type="match status" value="1"/>
</dbReference>
<dbReference type="EMBL" id="NPMS01000013">
    <property type="protein sequence ID" value="OZU87177.1"/>
    <property type="molecule type" value="Genomic_DNA"/>
</dbReference>
<evidence type="ECO:0000256" key="2">
    <source>
        <dbReference type="HAMAP-Rule" id="MF_00795"/>
    </source>
</evidence>
<protein>
    <recommendedName>
        <fullName evidence="2">PF03932 family protein CutC</fullName>
    </recommendedName>
</protein>
<organism evidence="3 4">
    <name type="scientific">Virgibacillus indicus</name>
    <dbReference type="NCBI Taxonomy" id="2024554"/>
    <lineage>
        <taxon>Bacteria</taxon>
        <taxon>Bacillati</taxon>
        <taxon>Bacillota</taxon>
        <taxon>Bacilli</taxon>
        <taxon>Bacillales</taxon>
        <taxon>Bacillaceae</taxon>
        <taxon>Virgibacillus</taxon>
    </lineage>
</organism>
<dbReference type="SUPFAM" id="SSF110395">
    <property type="entry name" value="CutC-like"/>
    <property type="match status" value="1"/>
</dbReference>
<dbReference type="AlphaFoldDB" id="A0A265N5P4"/>
<accession>A0A265N5P4</accession>